<keyword evidence="5 9" id="KW-0560">Oxidoreductase</keyword>
<protein>
    <recommendedName>
        <fullName evidence="9">Superoxide dismutase [Cu-Zn]</fullName>
        <ecNumber evidence="9">1.15.1.1</ecNumber>
    </recommendedName>
</protein>
<dbReference type="InterPro" id="IPR001424">
    <property type="entry name" value="SOD_Cu_Zn_dom"/>
</dbReference>
<dbReference type="EC" id="1.15.1.1" evidence="9"/>
<evidence type="ECO:0000256" key="1">
    <source>
        <dbReference type="ARBA" id="ARBA00010457"/>
    </source>
</evidence>
<evidence type="ECO:0000313" key="13">
    <source>
        <dbReference type="Proteomes" id="UP000044841"/>
    </source>
</evidence>
<feature type="signal peptide" evidence="10">
    <location>
        <begin position="1"/>
        <end position="21"/>
    </location>
</feature>
<dbReference type="PRINTS" id="PR00068">
    <property type="entry name" value="CUZNDISMTASE"/>
</dbReference>
<evidence type="ECO:0000256" key="5">
    <source>
        <dbReference type="ARBA" id="ARBA00023002"/>
    </source>
</evidence>
<evidence type="ECO:0000256" key="3">
    <source>
        <dbReference type="ARBA" id="ARBA00022833"/>
    </source>
</evidence>
<dbReference type="FunFam" id="2.60.40.200:FF:000003">
    <property type="entry name" value="Superoxide dismutase [Cu-Zn], chloroplastic"/>
    <property type="match status" value="1"/>
</dbReference>
<name>A0A0K6FLN4_9AGAM</name>
<dbReference type="PROSITE" id="PS00087">
    <property type="entry name" value="SOD_CU_ZN_1"/>
    <property type="match status" value="1"/>
</dbReference>
<comment type="cofactor">
    <cofactor evidence="9">
        <name>Cu cation</name>
        <dbReference type="ChEBI" id="CHEBI:23378"/>
    </cofactor>
    <text evidence="9">Binds 1 copper ion per subunit.</text>
</comment>
<dbReference type="Proteomes" id="UP000044841">
    <property type="component" value="Unassembled WGS sequence"/>
</dbReference>
<dbReference type="SUPFAM" id="SSF49329">
    <property type="entry name" value="Cu,Zn superoxide dismutase-like"/>
    <property type="match status" value="1"/>
</dbReference>
<comment type="catalytic activity">
    <reaction evidence="8 9">
        <text>2 superoxide + 2 H(+) = H2O2 + O2</text>
        <dbReference type="Rhea" id="RHEA:20696"/>
        <dbReference type="ChEBI" id="CHEBI:15378"/>
        <dbReference type="ChEBI" id="CHEBI:15379"/>
        <dbReference type="ChEBI" id="CHEBI:16240"/>
        <dbReference type="ChEBI" id="CHEBI:18421"/>
        <dbReference type="EC" id="1.15.1.1"/>
    </reaction>
</comment>
<evidence type="ECO:0000256" key="4">
    <source>
        <dbReference type="ARBA" id="ARBA00022862"/>
    </source>
</evidence>
<keyword evidence="10" id="KW-0732">Signal</keyword>
<evidence type="ECO:0000256" key="10">
    <source>
        <dbReference type="SAM" id="SignalP"/>
    </source>
</evidence>
<feature type="domain" description="Superoxide dismutase copper/zinc binding" evidence="11">
    <location>
        <begin position="43"/>
        <end position="175"/>
    </location>
</feature>
<keyword evidence="2 9" id="KW-0479">Metal-binding</keyword>
<sequence length="183" mass="18862">MLRFFFLTFLAASALLPLASCGYNLKATVVMLKNGSTTAGSVGSLEFEESKDGTIHLHGTITGLSAGKHGIHVHTWGDISAGCESVGGHFNPYNTTHGGPKSAVRHVGDLGNIEAGSDGASKVDIYDKVISLSGETNIIGRGLVIHVGEDDLGLGKFNDSLLNGHSGPRFACGVIGLGNATDT</sequence>
<evidence type="ECO:0000259" key="11">
    <source>
        <dbReference type="Pfam" id="PF00080"/>
    </source>
</evidence>
<organism evidence="12 13">
    <name type="scientific">Rhizoctonia solani</name>
    <dbReference type="NCBI Taxonomy" id="456999"/>
    <lineage>
        <taxon>Eukaryota</taxon>
        <taxon>Fungi</taxon>
        <taxon>Dikarya</taxon>
        <taxon>Basidiomycota</taxon>
        <taxon>Agaricomycotina</taxon>
        <taxon>Agaricomycetes</taxon>
        <taxon>Cantharellales</taxon>
        <taxon>Ceratobasidiaceae</taxon>
        <taxon>Rhizoctonia</taxon>
    </lineage>
</organism>
<keyword evidence="6 9" id="KW-0186">Copper</keyword>
<dbReference type="GO" id="GO:0005507">
    <property type="term" value="F:copper ion binding"/>
    <property type="evidence" value="ECO:0007669"/>
    <property type="project" value="InterPro"/>
</dbReference>
<dbReference type="PROSITE" id="PS00332">
    <property type="entry name" value="SOD_CU_ZN_2"/>
    <property type="match status" value="1"/>
</dbReference>
<reference evidence="12 13" key="1">
    <citation type="submission" date="2015-07" db="EMBL/GenBank/DDBJ databases">
        <authorList>
            <person name="Noorani M."/>
        </authorList>
    </citation>
    <scope>NUCLEOTIDE SEQUENCE [LARGE SCALE GENOMIC DNA]</scope>
    <source>
        <strain evidence="12">BBA 69670</strain>
    </source>
</reference>
<dbReference type="Gene3D" id="2.60.40.200">
    <property type="entry name" value="Superoxide dismutase, copper/zinc binding domain"/>
    <property type="match status" value="1"/>
</dbReference>
<evidence type="ECO:0000256" key="9">
    <source>
        <dbReference type="RuleBase" id="RU000393"/>
    </source>
</evidence>
<evidence type="ECO:0000256" key="2">
    <source>
        <dbReference type="ARBA" id="ARBA00022723"/>
    </source>
</evidence>
<evidence type="ECO:0000256" key="6">
    <source>
        <dbReference type="ARBA" id="ARBA00023008"/>
    </source>
</evidence>
<comment type="function">
    <text evidence="9">Destroys radicals which are normally produced within the cells and which are toxic to biological systems.</text>
</comment>
<dbReference type="InterPro" id="IPR036423">
    <property type="entry name" value="SOD-like_Cu/Zn_dom_sf"/>
</dbReference>
<dbReference type="CDD" id="cd00305">
    <property type="entry name" value="Cu-Zn_Superoxide_Dismutase"/>
    <property type="match status" value="1"/>
</dbReference>
<evidence type="ECO:0000256" key="8">
    <source>
        <dbReference type="ARBA" id="ARBA00049204"/>
    </source>
</evidence>
<comment type="similarity">
    <text evidence="1 9">Belongs to the Cu-Zn superoxide dismutase family.</text>
</comment>
<dbReference type="InterPro" id="IPR018152">
    <property type="entry name" value="SOD_Cu/Zn_BS"/>
</dbReference>
<evidence type="ECO:0000313" key="12">
    <source>
        <dbReference type="EMBL" id="CUA67180.1"/>
    </source>
</evidence>
<keyword evidence="4" id="KW-0049">Antioxidant</keyword>
<dbReference type="AlphaFoldDB" id="A0A0K6FLN4"/>
<dbReference type="PANTHER" id="PTHR10003">
    <property type="entry name" value="SUPEROXIDE DISMUTASE CU-ZN -RELATED"/>
    <property type="match status" value="1"/>
</dbReference>
<dbReference type="InterPro" id="IPR024134">
    <property type="entry name" value="SOD_Cu/Zn_/chaperone"/>
</dbReference>
<gene>
    <name evidence="12" type="ORF">RSOLAG22IIIB_07248</name>
</gene>
<comment type="cofactor">
    <cofactor evidence="9">
        <name>Zn(2+)</name>
        <dbReference type="ChEBI" id="CHEBI:29105"/>
    </cofactor>
    <text evidence="9">Binds 1 zinc ion per subunit.</text>
</comment>
<proteinExistence type="inferred from homology"/>
<accession>A0A0K6FLN4</accession>
<feature type="chain" id="PRO_5005502356" description="Superoxide dismutase [Cu-Zn]" evidence="10">
    <location>
        <begin position="22"/>
        <end position="183"/>
    </location>
</feature>
<keyword evidence="13" id="KW-1185">Reference proteome</keyword>
<keyword evidence="3 9" id="KW-0862">Zinc</keyword>
<evidence type="ECO:0000256" key="7">
    <source>
        <dbReference type="ARBA" id="ARBA00023157"/>
    </source>
</evidence>
<dbReference type="EMBL" id="CYGV01000036">
    <property type="protein sequence ID" value="CUA67180.1"/>
    <property type="molecule type" value="Genomic_DNA"/>
</dbReference>
<dbReference type="Pfam" id="PF00080">
    <property type="entry name" value="Sod_Cu"/>
    <property type="match status" value="1"/>
</dbReference>
<dbReference type="GO" id="GO:0004784">
    <property type="term" value="F:superoxide dismutase activity"/>
    <property type="evidence" value="ECO:0007669"/>
    <property type="project" value="UniProtKB-EC"/>
</dbReference>
<keyword evidence="7" id="KW-1015">Disulfide bond</keyword>